<proteinExistence type="predicted"/>
<dbReference type="PRINTS" id="PR00411">
    <property type="entry name" value="PNDRDTASEI"/>
</dbReference>
<dbReference type="Gene3D" id="3.30.390.30">
    <property type="match status" value="1"/>
</dbReference>
<feature type="domain" description="NADH-rubredoxin oxidoreductase C-terminal" evidence="5">
    <location>
        <begin position="313"/>
        <end position="379"/>
    </location>
</feature>
<feature type="domain" description="FAD/NAD(P)-binding" evidence="4">
    <location>
        <begin position="2"/>
        <end position="291"/>
    </location>
</feature>
<organism evidence="6 7">
    <name type="scientific">Clostridium tertium</name>
    <dbReference type="NCBI Taxonomy" id="1559"/>
    <lineage>
        <taxon>Bacteria</taxon>
        <taxon>Bacillati</taxon>
        <taxon>Bacillota</taxon>
        <taxon>Clostridia</taxon>
        <taxon>Eubacteriales</taxon>
        <taxon>Clostridiaceae</taxon>
        <taxon>Clostridium</taxon>
    </lineage>
</organism>
<dbReference type="AlphaFoldDB" id="A0A9X3XNW0"/>
<evidence type="ECO:0000256" key="3">
    <source>
        <dbReference type="ARBA" id="ARBA00022827"/>
    </source>
</evidence>
<evidence type="ECO:0000256" key="2">
    <source>
        <dbReference type="ARBA" id="ARBA00022630"/>
    </source>
</evidence>
<dbReference type="GO" id="GO:0016491">
    <property type="term" value="F:oxidoreductase activity"/>
    <property type="evidence" value="ECO:0007669"/>
    <property type="project" value="InterPro"/>
</dbReference>
<keyword evidence="2" id="KW-0285">Flavoprotein</keyword>
<comment type="caution">
    <text evidence="6">The sequence shown here is derived from an EMBL/GenBank/DDBJ whole genome shotgun (WGS) entry which is preliminary data.</text>
</comment>
<sequence length="407" mass="45399">MAYVIVGASASGINAARTIREHDKDAEITLVSKDDHVYSRCILHHFLDGRRDIEDLDFSPDNFFEMYKIKWIKGVEVIGIDIKEKLLKLSNEDNLRYDKVLLATGSSSFLPPIENLRSANNVIGLRNLDDAIKIKNIARKVKNVVILGAGLVGVDALAGLLDYNVNITLIEMGDRLLPLQLDKYAANIYEERLKKEGVNLKFGVRAEKVIVDYENNPISIKLNTGEEVPCELIIACTGVRSNVGFLKDSGIECDKFGLIINAKGETNVRDVYGAGDITGRNPIWPTAVKEGMIAANNMVGKETFMEDYFGSKNTMNFCGVATMSLGMVVKPDESYEEITDIDGKDYKKIIYKDGAIYGAIVQGDLSYVGVLTQLIKQKINVDRVKKTLFDIDYSDFFNETENLEFVY</sequence>
<comment type="cofactor">
    <cofactor evidence="1">
        <name>FAD</name>
        <dbReference type="ChEBI" id="CHEBI:57692"/>
    </cofactor>
</comment>
<dbReference type="PANTHER" id="PTHR43429:SF3">
    <property type="entry name" value="NITRITE REDUCTASE [NAD(P)H]"/>
    <property type="match status" value="1"/>
</dbReference>
<dbReference type="InterPro" id="IPR016156">
    <property type="entry name" value="FAD/NAD-linked_Rdtase_dimer_sf"/>
</dbReference>
<evidence type="ECO:0000313" key="6">
    <source>
        <dbReference type="EMBL" id="MDC4241039.1"/>
    </source>
</evidence>
<gene>
    <name evidence="6" type="ORF">NE398_12805</name>
</gene>
<reference evidence="6" key="1">
    <citation type="submission" date="2022-05" db="EMBL/GenBank/DDBJ databases">
        <title>Draft genome sequence of Clostridium tertium strain CP3 isolated from Peru.</title>
        <authorList>
            <person name="Hurtado R."/>
            <person name="Lima L."/>
            <person name="Sousa T."/>
            <person name="Jaiswal A.K."/>
            <person name="Tiwari S."/>
            <person name="Maturrano L."/>
            <person name="Brenig B."/>
            <person name="Azevedo V."/>
        </authorList>
    </citation>
    <scope>NUCLEOTIDE SEQUENCE</scope>
    <source>
        <strain evidence="6">CP3</strain>
    </source>
</reference>
<name>A0A9X3XNW0_9CLOT</name>
<protein>
    <submittedName>
        <fullName evidence="6">FAD-dependent oxidoreductase</fullName>
    </submittedName>
</protein>
<dbReference type="PRINTS" id="PR00368">
    <property type="entry name" value="FADPNR"/>
</dbReference>
<dbReference type="InterPro" id="IPR041575">
    <property type="entry name" value="Rubredoxin_C"/>
</dbReference>
<keyword evidence="7" id="KW-1185">Reference proteome</keyword>
<dbReference type="PANTHER" id="PTHR43429">
    <property type="entry name" value="PYRIDINE NUCLEOTIDE-DISULFIDE OXIDOREDUCTASE DOMAIN-CONTAINING"/>
    <property type="match status" value="1"/>
</dbReference>
<dbReference type="InterPro" id="IPR023753">
    <property type="entry name" value="FAD/NAD-binding_dom"/>
</dbReference>
<evidence type="ECO:0000259" key="4">
    <source>
        <dbReference type="Pfam" id="PF07992"/>
    </source>
</evidence>
<dbReference type="Pfam" id="PF07992">
    <property type="entry name" value="Pyr_redox_2"/>
    <property type="match status" value="1"/>
</dbReference>
<dbReference type="Gene3D" id="3.50.50.60">
    <property type="entry name" value="FAD/NAD(P)-binding domain"/>
    <property type="match status" value="2"/>
</dbReference>
<evidence type="ECO:0000256" key="1">
    <source>
        <dbReference type="ARBA" id="ARBA00001974"/>
    </source>
</evidence>
<keyword evidence="3" id="KW-0274">FAD</keyword>
<dbReference type="InterPro" id="IPR050260">
    <property type="entry name" value="FAD-bd_OxRdtase"/>
</dbReference>
<evidence type="ECO:0000259" key="5">
    <source>
        <dbReference type="Pfam" id="PF18267"/>
    </source>
</evidence>
<dbReference type="Proteomes" id="UP001141183">
    <property type="component" value="Unassembled WGS sequence"/>
</dbReference>
<dbReference type="Pfam" id="PF18267">
    <property type="entry name" value="Rubredoxin_C"/>
    <property type="match status" value="1"/>
</dbReference>
<dbReference type="EMBL" id="JAMRYU010000013">
    <property type="protein sequence ID" value="MDC4241039.1"/>
    <property type="molecule type" value="Genomic_DNA"/>
</dbReference>
<dbReference type="RefSeq" id="WP_272470433.1">
    <property type="nucleotide sequence ID" value="NZ_JAMRYU010000013.1"/>
</dbReference>
<evidence type="ECO:0000313" key="7">
    <source>
        <dbReference type="Proteomes" id="UP001141183"/>
    </source>
</evidence>
<dbReference type="InterPro" id="IPR036188">
    <property type="entry name" value="FAD/NAD-bd_sf"/>
</dbReference>
<accession>A0A9X3XNW0</accession>
<dbReference type="SUPFAM" id="SSF51905">
    <property type="entry name" value="FAD/NAD(P)-binding domain"/>
    <property type="match status" value="2"/>
</dbReference>